<name>A0ABQ1H5E8_9BACL</name>
<feature type="region of interest" description="Disordered" evidence="1">
    <location>
        <begin position="225"/>
        <end position="273"/>
    </location>
</feature>
<feature type="compositionally biased region" description="Basic and acidic residues" evidence="1">
    <location>
        <begin position="227"/>
        <end position="251"/>
    </location>
</feature>
<proteinExistence type="predicted"/>
<reference evidence="3" key="1">
    <citation type="journal article" date="2019" name="Int. J. Syst. Evol. Microbiol.">
        <title>The Global Catalogue of Microorganisms (GCM) 10K type strain sequencing project: providing services to taxonomists for standard genome sequencing and annotation.</title>
        <authorList>
            <consortium name="The Broad Institute Genomics Platform"/>
            <consortium name="The Broad Institute Genome Sequencing Center for Infectious Disease"/>
            <person name="Wu L."/>
            <person name="Ma J."/>
        </authorList>
    </citation>
    <scope>NUCLEOTIDE SEQUENCE [LARGE SCALE GENOMIC DNA]</scope>
    <source>
        <strain evidence="3">CGMCC 1.12404</strain>
    </source>
</reference>
<evidence type="ECO:0000313" key="2">
    <source>
        <dbReference type="EMBL" id="GGA59304.1"/>
    </source>
</evidence>
<keyword evidence="3" id="KW-1185">Reference proteome</keyword>
<dbReference type="EMBL" id="BMEX01000045">
    <property type="protein sequence ID" value="GGA59304.1"/>
    <property type="molecule type" value="Genomic_DNA"/>
</dbReference>
<comment type="caution">
    <text evidence="2">The sequence shown here is derived from an EMBL/GenBank/DDBJ whole genome shotgun (WGS) entry which is preliminary data.</text>
</comment>
<protein>
    <submittedName>
        <fullName evidence="2">Uncharacterized protein</fullName>
    </submittedName>
</protein>
<accession>A0ABQ1H5E8</accession>
<dbReference type="RefSeq" id="WP_188433871.1">
    <property type="nucleotide sequence ID" value="NZ_BMEX01000045.1"/>
</dbReference>
<dbReference type="Proteomes" id="UP000617979">
    <property type="component" value="Unassembled WGS sequence"/>
</dbReference>
<sequence>MLTMNSIPGNIREIAEGYKKEGEVIEVFPAKIELKSSVYYYFNYIPKNEKLLVKENGSILPVDQIEWEALVANSYNNAINVFSTVGENWKRRKTLQIYKNVQKQLHQVEPLFRGVPMEVKEAYSDYCRIPKVVIENQEIIVNNVKKALEHVKHFRETELITYEDYSYLLSLQLGLAEAGTKQNEVQMETYHSRVKVLRYLKEMKTSLFDVKTIYAIKMLKFHHKRMHTDQPRTKSEHEDMKEAYRLKEESKLPITERTGASEILNDLRNSRSR</sequence>
<evidence type="ECO:0000256" key="1">
    <source>
        <dbReference type="SAM" id="MobiDB-lite"/>
    </source>
</evidence>
<gene>
    <name evidence="2" type="ORF">GCM10007416_35510</name>
</gene>
<organism evidence="2 3">
    <name type="scientific">Kroppenstedtia guangzhouensis</name>
    <dbReference type="NCBI Taxonomy" id="1274356"/>
    <lineage>
        <taxon>Bacteria</taxon>
        <taxon>Bacillati</taxon>
        <taxon>Bacillota</taxon>
        <taxon>Bacilli</taxon>
        <taxon>Bacillales</taxon>
        <taxon>Thermoactinomycetaceae</taxon>
        <taxon>Kroppenstedtia</taxon>
    </lineage>
</organism>
<evidence type="ECO:0000313" key="3">
    <source>
        <dbReference type="Proteomes" id="UP000617979"/>
    </source>
</evidence>